<dbReference type="PANTHER" id="PTHR24321:SF8">
    <property type="entry name" value="ESTRADIOL 17-BETA-DEHYDROGENASE 8-RELATED"/>
    <property type="match status" value="1"/>
</dbReference>
<keyword evidence="3" id="KW-0560">Oxidoreductase</keyword>
<dbReference type="InParanoid" id="A0A2K1R3J1"/>
<dbReference type="AlphaFoldDB" id="A0A2K1R3J1"/>
<dbReference type="FunFam" id="3.40.50.720:FF:000084">
    <property type="entry name" value="Short-chain dehydrogenase reductase"/>
    <property type="match status" value="1"/>
</dbReference>
<dbReference type="STRING" id="2082308.A0A2K1R3J1"/>
<evidence type="ECO:0000256" key="3">
    <source>
        <dbReference type="ARBA" id="ARBA00023002"/>
    </source>
</evidence>
<gene>
    <name evidence="5" type="ORF">CAC42_459</name>
</gene>
<accession>A0A2K1R3J1</accession>
<dbReference type="InterPro" id="IPR036291">
    <property type="entry name" value="NAD(P)-bd_dom_sf"/>
</dbReference>
<evidence type="ECO:0000313" key="5">
    <source>
        <dbReference type="EMBL" id="PNS21861.1"/>
    </source>
</evidence>
<dbReference type="CDD" id="cd05233">
    <property type="entry name" value="SDR_c"/>
    <property type="match status" value="1"/>
</dbReference>
<organism evidence="5 6">
    <name type="scientific">Sphaceloma murrayae</name>
    <dbReference type="NCBI Taxonomy" id="2082308"/>
    <lineage>
        <taxon>Eukaryota</taxon>
        <taxon>Fungi</taxon>
        <taxon>Dikarya</taxon>
        <taxon>Ascomycota</taxon>
        <taxon>Pezizomycotina</taxon>
        <taxon>Dothideomycetes</taxon>
        <taxon>Dothideomycetidae</taxon>
        <taxon>Myriangiales</taxon>
        <taxon>Elsinoaceae</taxon>
        <taxon>Sphaceloma</taxon>
    </lineage>
</organism>
<dbReference type="PRINTS" id="PR00080">
    <property type="entry name" value="SDRFAMILY"/>
</dbReference>
<dbReference type="InterPro" id="IPR002347">
    <property type="entry name" value="SDR_fam"/>
</dbReference>
<keyword evidence="2" id="KW-0521">NADP</keyword>
<protein>
    <submittedName>
        <fullName evidence="5">Diacetyl reductase</fullName>
    </submittedName>
</protein>
<sequence length="252" mass="26484">MSFLSKTAIVTGGCGGLGAAISKAFLDAGANVVAIDMNRSLTQSFASTHASPKLLVVEGDITSEPTLDKLFSDAISKFGQVDCLVNNAGIMDRMEPAGELEKSAWDRVIAVNLTAPYMTSRRLAQHVMEKGHLGSIVNVSSVAGVSGYTAGASYTSSKWGLLGLTKNTAAFYSDKNLRCNAIMPGPMETHVADHLQEGYSKLGMAMQEKKRVTMGPPSPLSEVAALVLFLSSDSAKTISGSTVPIDSAWSAF</sequence>
<dbReference type="PANTHER" id="PTHR24321">
    <property type="entry name" value="DEHYDROGENASES, SHORT CHAIN"/>
    <property type="match status" value="1"/>
</dbReference>
<dbReference type="InterPro" id="IPR020904">
    <property type="entry name" value="Sc_DH/Rdtase_CS"/>
</dbReference>
<dbReference type="PRINTS" id="PR00081">
    <property type="entry name" value="GDHRDH"/>
</dbReference>
<evidence type="ECO:0000256" key="2">
    <source>
        <dbReference type="ARBA" id="ARBA00022857"/>
    </source>
</evidence>
<proteinExistence type="inferred from homology"/>
<evidence type="ECO:0000256" key="4">
    <source>
        <dbReference type="RuleBase" id="RU000363"/>
    </source>
</evidence>
<dbReference type="Gene3D" id="3.40.50.720">
    <property type="entry name" value="NAD(P)-binding Rossmann-like Domain"/>
    <property type="match status" value="1"/>
</dbReference>
<dbReference type="PROSITE" id="PS00061">
    <property type="entry name" value="ADH_SHORT"/>
    <property type="match status" value="1"/>
</dbReference>
<dbReference type="Pfam" id="PF00106">
    <property type="entry name" value="adh_short"/>
    <property type="match status" value="1"/>
</dbReference>
<evidence type="ECO:0000313" key="6">
    <source>
        <dbReference type="Proteomes" id="UP000243797"/>
    </source>
</evidence>
<comment type="caution">
    <text evidence="5">The sequence shown here is derived from an EMBL/GenBank/DDBJ whole genome shotgun (WGS) entry which is preliminary data.</text>
</comment>
<name>A0A2K1R3J1_9PEZI</name>
<dbReference type="EMBL" id="NKHZ01000001">
    <property type="protein sequence ID" value="PNS21861.1"/>
    <property type="molecule type" value="Genomic_DNA"/>
</dbReference>
<evidence type="ECO:0000256" key="1">
    <source>
        <dbReference type="ARBA" id="ARBA00006484"/>
    </source>
</evidence>
<dbReference type="Proteomes" id="UP000243797">
    <property type="component" value="Unassembled WGS sequence"/>
</dbReference>
<keyword evidence="6" id="KW-1185">Reference proteome</keyword>
<comment type="similarity">
    <text evidence="1 4">Belongs to the short-chain dehydrogenases/reductases (SDR) family.</text>
</comment>
<dbReference type="OrthoDB" id="417891at2759"/>
<reference evidence="5 6" key="1">
    <citation type="submission" date="2017-06" db="EMBL/GenBank/DDBJ databases">
        <title>Draft genome sequence of a variant of Elsinoe murrayae.</title>
        <authorList>
            <person name="Cheng Q."/>
        </authorList>
    </citation>
    <scope>NUCLEOTIDE SEQUENCE [LARGE SCALE GENOMIC DNA]</scope>
    <source>
        <strain evidence="5 6">CQ-2017a</strain>
    </source>
</reference>
<dbReference type="SUPFAM" id="SSF51735">
    <property type="entry name" value="NAD(P)-binding Rossmann-fold domains"/>
    <property type="match status" value="1"/>
</dbReference>
<dbReference type="GO" id="GO:0016491">
    <property type="term" value="F:oxidoreductase activity"/>
    <property type="evidence" value="ECO:0007669"/>
    <property type="project" value="UniProtKB-KW"/>
</dbReference>